<dbReference type="InterPro" id="IPR011766">
    <property type="entry name" value="TPP_enzyme_TPP-bd"/>
</dbReference>
<dbReference type="GO" id="GO:0030976">
    <property type="term" value="F:thiamine pyrophosphate binding"/>
    <property type="evidence" value="ECO:0007669"/>
    <property type="project" value="InterPro"/>
</dbReference>
<evidence type="ECO:0000313" key="4">
    <source>
        <dbReference type="EMBL" id="SVA17548.1"/>
    </source>
</evidence>
<keyword evidence="2" id="KW-0456">Lyase</keyword>
<dbReference type="SUPFAM" id="SSF52518">
    <property type="entry name" value="Thiamin diphosphate-binding fold (THDP-binding)"/>
    <property type="match status" value="1"/>
</dbReference>
<dbReference type="InterPro" id="IPR051818">
    <property type="entry name" value="TPP_dependent_decarboxylase"/>
</dbReference>
<evidence type="ECO:0000256" key="1">
    <source>
        <dbReference type="ARBA" id="ARBA00022793"/>
    </source>
</evidence>
<protein>
    <recommendedName>
        <fullName evidence="3">Thiamine pyrophosphate enzyme TPP-binding domain-containing protein</fullName>
    </recommendedName>
</protein>
<dbReference type="PANTHER" id="PTHR42818">
    <property type="entry name" value="SULFOPYRUVATE DECARBOXYLASE SUBUNIT ALPHA"/>
    <property type="match status" value="1"/>
</dbReference>
<reference evidence="4" key="1">
    <citation type="submission" date="2018-05" db="EMBL/GenBank/DDBJ databases">
        <authorList>
            <person name="Lanie J.A."/>
            <person name="Ng W.-L."/>
            <person name="Kazmierczak K.M."/>
            <person name="Andrzejewski T.M."/>
            <person name="Davidsen T.M."/>
            <person name="Wayne K.J."/>
            <person name="Tettelin H."/>
            <person name="Glass J.I."/>
            <person name="Rusch D."/>
            <person name="Podicherti R."/>
            <person name="Tsui H.-C.T."/>
            <person name="Winkler M.E."/>
        </authorList>
    </citation>
    <scope>NUCLEOTIDE SEQUENCE</scope>
</reference>
<accession>A0A381TPW0</accession>
<dbReference type="Gene3D" id="3.40.50.970">
    <property type="match status" value="1"/>
</dbReference>
<evidence type="ECO:0000256" key="2">
    <source>
        <dbReference type="ARBA" id="ARBA00023239"/>
    </source>
</evidence>
<gene>
    <name evidence="4" type="ORF">METZ01_LOCUS70402</name>
</gene>
<feature type="domain" description="Thiamine pyrophosphate enzyme TPP-binding" evidence="3">
    <location>
        <begin position="42"/>
        <end position="157"/>
    </location>
</feature>
<dbReference type="GO" id="GO:0016831">
    <property type="term" value="F:carboxy-lyase activity"/>
    <property type="evidence" value="ECO:0007669"/>
    <property type="project" value="UniProtKB-KW"/>
</dbReference>
<name>A0A381TPW0_9ZZZZ</name>
<organism evidence="4">
    <name type="scientific">marine metagenome</name>
    <dbReference type="NCBI Taxonomy" id="408172"/>
    <lineage>
        <taxon>unclassified sequences</taxon>
        <taxon>metagenomes</taxon>
        <taxon>ecological metagenomes</taxon>
    </lineage>
</organism>
<dbReference type="Pfam" id="PF02775">
    <property type="entry name" value="TPP_enzyme_C"/>
    <property type="match status" value="1"/>
</dbReference>
<dbReference type="InterPro" id="IPR029061">
    <property type="entry name" value="THDP-binding"/>
</dbReference>
<dbReference type="EMBL" id="UINC01004884">
    <property type="protein sequence ID" value="SVA17548.1"/>
    <property type="molecule type" value="Genomic_DNA"/>
</dbReference>
<proteinExistence type="predicted"/>
<evidence type="ECO:0000259" key="3">
    <source>
        <dbReference type="Pfam" id="PF02775"/>
    </source>
</evidence>
<dbReference type="AlphaFoldDB" id="A0A381TPW0"/>
<keyword evidence="1" id="KW-0210">Decarboxylase</keyword>
<sequence>MIESKEVFEAFQEHRGDAIVSVQGTSGRHWADVTTNQNRDISMGGAMGQSTAAIFGLALGLPNEKVVHFDTEGALLMNLGVLASIAGKKPTNFVHFLLDNECYATTGGQPVPNSEEIDYSVIAAGSGYAATYNFDDLEEFSTSLDEIMNQDGPVFVAIKVPAEVENLPIGMRERRTSRSRGQTISDLRAELDIS</sequence>
<dbReference type="PANTHER" id="PTHR42818:SF1">
    <property type="entry name" value="SULFOPYRUVATE DECARBOXYLASE"/>
    <property type="match status" value="1"/>
</dbReference>